<proteinExistence type="predicted"/>
<feature type="signal peptide" evidence="1">
    <location>
        <begin position="1"/>
        <end position="21"/>
    </location>
</feature>
<dbReference type="RefSeq" id="XP_018061886.1">
    <property type="nucleotide sequence ID" value="XM_018216373.1"/>
</dbReference>
<dbReference type="Proteomes" id="UP000070700">
    <property type="component" value="Unassembled WGS sequence"/>
</dbReference>
<dbReference type="InterPro" id="IPR023393">
    <property type="entry name" value="START-like_dom_sf"/>
</dbReference>
<dbReference type="InParanoid" id="A0A132B5B3"/>
<dbReference type="KEGG" id="psco:LY89DRAFT_691619"/>
<reference evidence="2 3" key="1">
    <citation type="submission" date="2015-10" db="EMBL/GenBank/DDBJ databases">
        <title>Full genome of DAOMC 229536 Phialocephala scopiformis, a fungal endophyte of spruce producing the potent anti-insectan compound rugulosin.</title>
        <authorList>
            <consortium name="DOE Joint Genome Institute"/>
            <person name="Walker A.K."/>
            <person name="Frasz S.L."/>
            <person name="Seifert K.A."/>
            <person name="Miller J.D."/>
            <person name="Mondo S.J."/>
            <person name="Labutti K."/>
            <person name="Lipzen A."/>
            <person name="Dockter R."/>
            <person name="Kennedy M."/>
            <person name="Grigoriev I.V."/>
            <person name="Spatafora J.W."/>
        </authorList>
    </citation>
    <scope>NUCLEOTIDE SEQUENCE [LARGE SCALE GENOMIC DNA]</scope>
    <source>
        <strain evidence="2 3">CBS 120377</strain>
    </source>
</reference>
<organism evidence="2 3">
    <name type="scientific">Mollisia scopiformis</name>
    <name type="common">Conifer needle endophyte fungus</name>
    <name type="synonym">Phialocephala scopiformis</name>
    <dbReference type="NCBI Taxonomy" id="149040"/>
    <lineage>
        <taxon>Eukaryota</taxon>
        <taxon>Fungi</taxon>
        <taxon>Dikarya</taxon>
        <taxon>Ascomycota</taxon>
        <taxon>Pezizomycotina</taxon>
        <taxon>Leotiomycetes</taxon>
        <taxon>Helotiales</taxon>
        <taxon>Mollisiaceae</taxon>
        <taxon>Mollisia</taxon>
    </lineage>
</organism>
<dbReference type="GeneID" id="28826099"/>
<evidence type="ECO:0000313" key="2">
    <source>
        <dbReference type="EMBL" id="KUJ07531.1"/>
    </source>
</evidence>
<dbReference type="AlphaFoldDB" id="A0A132B5B3"/>
<name>A0A132B5B3_MOLSC</name>
<dbReference type="OrthoDB" id="509124at2759"/>
<dbReference type="Gene3D" id="3.30.530.20">
    <property type="match status" value="1"/>
</dbReference>
<dbReference type="SUPFAM" id="SSF55961">
    <property type="entry name" value="Bet v1-like"/>
    <property type="match status" value="1"/>
</dbReference>
<evidence type="ECO:0000313" key="3">
    <source>
        <dbReference type="Proteomes" id="UP000070700"/>
    </source>
</evidence>
<sequence length="195" mass="21212">MHPKAILPFFFFLLTIASTLPETCAPNNGIMTTPTYGTTGAIFTICAQTTILSSPLPIYDVLTNFPCYAAWNTFVYAIDLPSNYTTPYVGLQMTFHTSGLILGFNTTSNELVTYLEPDATPPFVSWRLNAGVLGVLMQAEHVSALWDLGNGSTSYVSWETYYGAGALATLALEANLQTQFEVQGQELKERIEGGG</sequence>
<accession>A0A132B5B3</accession>
<keyword evidence="3" id="KW-1185">Reference proteome</keyword>
<gene>
    <name evidence="2" type="ORF">LY89DRAFT_691619</name>
</gene>
<keyword evidence="1" id="KW-0732">Signal</keyword>
<feature type="chain" id="PRO_5007287862" evidence="1">
    <location>
        <begin position="22"/>
        <end position="195"/>
    </location>
</feature>
<dbReference type="EMBL" id="KQ947439">
    <property type="protein sequence ID" value="KUJ07531.1"/>
    <property type="molecule type" value="Genomic_DNA"/>
</dbReference>
<protein>
    <submittedName>
        <fullName evidence="2">Uncharacterized protein</fullName>
    </submittedName>
</protein>
<evidence type="ECO:0000256" key="1">
    <source>
        <dbReference type="SAM" id="SignalP"/>
    </source>
</evidence>